<comment type="caution">
    <text evidence="3">The sequence shown here is derived from an EMBL/GenBank/DDBJ whole genome shotgun (WGS) entry which is preliminary data.</text>
</comment>
<keyword evidence="4" id="KW-1185">Reference proteome</keyword>
<dbReference type="EMBL" id="CANHGI010000001">
    <property type="protein sequence ID" value="CAI5437824.1"/>
    <property type="molecule type" value="Genomic_DNA"/>
</dbReference>
<dbReference type="AlphaFoldDB" id="A0A9P1MS95"/>
<evidence type="ECO:0000313" key="3">
    <source>
        <dbReference type="EMBL" id="CAI5437824.1"/>
    </source>
</evidence>
<reference evidence="3" key="1">
    <citation type="submission" date="2022-11" db="EMBL/GenBank/DDBJ databases">
        <authorList>
            <person name="Kikuchi T."/>
        </authorList>
    </citation>
    <scope>NUCLEOTIDE SEQUENCE</scope>
    <source>
        <strain evidence="3">PS1010</strain>
    </source>
</reference>
<dbReference type="Proteomes" id="UP001152747">
    <property type="component" value="Unassembled WGS sequence"/>
</dbReference>
<feature type="signal peptide" evidence="2">
    <location>
        <begin position="1"/>
        <end position="23"/>
    </location>
</feature>
<feature type="chain" id="PRO_5040108829" description="UPAR/Ly6 domain-containing protein" evidence="2">
    <location>
        <begin position="24"/>
        <end position="150"/>
    </location>
</feature>
<dbReference type="OrthoDB" id="5860564at2759"/>
<organism evidence="3 4">
    <name type="scientific">Caenorhabditis angaria</name>
    <dbReference type="NCBI Taxonomy" id="860376"/>
    <lineage>
        <taxon>Eukaryota</taxon>
        <taxon>Metazoa</taxon>
        <taxon>Ecdysozoa</taxon>
        <taxon>Nematoda</taxon>
        <taxon>Chromadorea</taxon>
        <taxon>Rhabditida</taxon>
        <taxon>Rhabditina</taxon>
        <taxon>Rhabditomorpha</taxon>
        <taxon>Rhabditoidea</taxon>
        <taxon>Rhabditidae</taxon>
        <taxon>Peloderinae</taxon>
        <taxon>Caenorhabditis</taxon>
    </lineage>
</organism>
<sequence>MISRNFFAILLFLAVAIIPAIFSITCYDCHSDQGACNDGECEGLVCIKLETSNKDNDRRTVQKTCSDEFEAPTTPSCQQSIIGSKFMSRCVCDMPFCNGDKQLMDFGLEPTSSAPPASHYTQFALLVAIVFFVGASCSLILIATICVQFC</sequence>
<accession>A0A9P1MS95</accession>
<protein>
    <recommendedName>
        <fullName evidence="5">UPAR/Ly6 domain-containing protein</fullName>
    </recommendedName>
</protein>
<evidence type="ECO:0000313" key="4">
    <source>
        <dbReference type="Proteomes" id="UP001152747"/>
    </source>
</evidence>
<evidence type="ECO:0008006" key="5">
    <source>
        <dbReference type="Google" id="ProtNLM"/>
    </source>
</evidence>
<evidence type="ECO:0000256" key="1">
    <source>
        <dbReference type="SAM" id="Phobius"/>
    </source>
</evidence>
<keyword evidence="2" id="KW-0732">Signal</keyword>
<keyword evidence="1" id="KW-0472">Membrane</keyword>
<name>A0A9P1MS95_9PELO</name>
<keyword evidence="1" id="KW-0812">Transmembrane</keyword>
<proteinExistence type="predicted"/>
<gene>
    <name evidence="3" type="ORF">CAMP_LOCUS461</name>
</gene>
<feature type="transmembrane region" description="Helical" evidence="1">
    <location>
        <begin position="123"/>
        <end position="147"/>
    </location>
</feature>
<evidence type="ECO:0000256" key="2">
    <source>
        <dbReference type="SAM" id="SignalP"/>
    </source>
</evidence>
<keyword evidence="1" id="KW-1133">Transmembrane helix</keyword>